<feature type="transmembrane region" description="Helical" evidence="10">
    <location>
        <begin position="105"/>
        <end position="129"/>
    </location>
</feature>
<organism evidence="13 14">
    <name type="scientific">Streptomyces pacificus</name>
    <dbReference type="NCBI Taxonomy" id="2705029"/>
    <lineage>
        <taxon>Bacteria</taxon>
        <taxon>Bacillati</taxon>
        <taxon>Actinomycetota</taxon>
        <taxon>Actinomycetes</taxon>
        <taxon>Kitasatosporales</taxon>
        <taxon>Streptomycetaceae</taxon>
        <taxon>Streptomyces</taxon>
    </lineage>
</organism>
<keyword evidence="9" id="KW-0175">Coiled coil</keyword>
<keyword evidence="14" id="KW-1185">Reference proteome</keyword>
<evidence type="ECO:0000256" key="3">
    <source>
        <dbReference type="ARBA" id="ARBA00022553"/>
    </source>
</evidence>
<evidence type="ECO:0000256" key="2">
    <source>
        <dbReference type="ARBA" id="ARBA00012438"/>
    </source>
</evidence>
<keyword evidence="10" id="KW-0472">Membrane</keyword>
<evidence type="ECO:0000256" key="5">
    <source>
        <dbReference type="ARBA" id="ARBA00022741"/>
    </source>
</evidence>
<gene>
    <name evidence="13" type="ORF">SCWH03_35940</name>
</gene>
<dbReference type="Proteomes" id="UP000484988">
    <property type="component" value="Unassembled WGS sequence"/>
</dbReference>
<dbReference type="PANTHER" id="PTHR24421">
    <property type="entry name" value="NITRATE/NITRITE SENSOR PROTEIN NARX-RELATED"/>
    <property type="match status" value="1"/>
</dbReference>
<protein>
    <recommendedName>
        <fullName evidence="2">histidine kinase</fullName>
        <ecNumber evidence="2">2.7.13.3</ecNumber>
    </recommendedName>
</protein>
<feature type="coiled-coil region" evidence="9">
    <location>
        <begin position="166"/>
        <end position="193"/>
    </location>
</feature>
<feature type="transmembrane region" description="Helical" evidence="10">
    <location>
        <begin position="149"/>
        <end position="170"/>
    </location>
</feature>
<keyword evidence="10" id="KW-1133">Transmembrane helix</keyword>
<reference evidence="13 14" key="1">
    <citation type="submission" date="2020-02" db="EMBL/GenBank/DDBJ databases">
        <title>Whole Genome Shotgun Sequence of Streptomyces sp. strain CWH03.</title>
        <authorList>
            <person name="Dohra H."/>
            <person name="Kodani S."/>
            <person name="Yamamura H."/>
        </authorList>
    </citation>
    <scope>NUCLEOTIDE SEQUENCE [LARGE SCALE GENOMIC DNA]</scope>
    <source>
        <strain evidence="13 14">CWH03</strain>
    </source>
</reference>
<name>A0A6A0AWU3_9ACTN</name>
<sequence length="410" mass="43317">MPRLRRPAILRLTDMPRRPWYPAVSAGAIAAVAVAEITAGRLTSLTVLVTAAGAVVPLVWRHRRPWLAVCATAAALLNFLFRPELLLSTGLAGVTGLYAAARGRVLPPIVLTACGIAAAVLVNLGHIALGAYDLGGTRPALGADGSLSYFAESLLLACAITATVALADAARSREEYRRERESAQRQLVVMERREAAVAERALIARELHDIVAHAVSVIAVQAETLTYTIPNLSVDARDGFQSIAGSARVSLAELRGLVDILRQEDDAAATSPQPTLEDLTSLLEAHRAVGGMVDLLVTGSRPHTTAAVELAAYRIIQETLTNVRRHAPGAHATCRIDYTPQHIRVHVANTAPASPARPSGSGYGLHGMHERAVLLGGRLDWRPTPDGGFTVTALLPATAPGATVFTPRPG</sequence>
<evidence type="ECO:0000256" key="6">
    <source>
        <dbReference type="ARBA" id="ARBA00022777"/>
    </source>
</evidence>
<evidence type="ECO:0000256" key="4">
    <source>
        <dbReference type="ARBA" id="ARBA00022679"/>
    </source>
</evidence>
<dbReference type="GO" id="GO:0000155">
    <property type="term" value="F:phosphorelay sensor kinase activity"/>
    <property type="evidence" value="ECO:0007669"/>
    <property type="project" value="InterPro"/>
</dbReference>
<accession>A0A6A0AWU3</accession>
<comment type="caution">
    <text evidence="13">The sequence shown here is derived from an EMBL/GenBank/DDBJ whole genome shotgun (WGS) entry which is preliminary data.</text>
</comment>
<evidence type="ECO:0000256" key="9">
    <source>
        <dbReference type="SAM" id="Coils"/>
    </source>
</evidence>
<dbReference type="GO" id="GO:0016020">
    <property type="term" value="C:membrane"/>
    <property type="evidence" value="ECO:0007669"/>
    <property type="project" value="InterPro"/>
</dbReference>
<dbReference type="AlphaFoldDB" id="A0A6A0AWU3"/>
<feature type="transmembrane region" description="Helical" evidence="10">
    <location>
        <begin position="20"/>
        <end position="37"/>
    </location>
</feature>
<dbReference type="Pfam" id="PF07730">
    <property type="entry name" value="HisKA_3"/>
    <property type="match status" value="1"/>
</dbReference>
<dbReference type="Gene3D" id="1.20.5.1930">
    <property type="match status" value="1"/>
</dbReference>
<dbReference type="GO" id="GO:0046983">
    <property type="term" value="F:protein dimerization activity"/>
    <property type="evidence" value="ECO:0007669"/>
    <property type="project" value="InterPro"/>
</dbReference>
<keyword evidence="4" id="KW-0808">Transferase</keyword>
<dbReference type="EMBL" id="BLLG01000009">
    <property type="protein sequence ID" value="GFH37356.1"/>
    <property type="molecule type" value="Genomic_DNA"/>
</dbReference>
<dbReference type="Pfam" id="PF02518">
    <property type="entry name" value="HATPase_c"/>
    <property type="match status" value="1"/>
</dbReference>
<dbReference type="InterPro" id="IPR036890">
    <property type="entry name" value="HATPase_C_sf"/>
</dbReference>
<dbReference type="CDD" id="cd16917">
    <property type="entry name" value="HATPase_UhpB-NarQ-NarX-like"/>
    <property type="match status" value="1"/>
</dbReference>
<dbReference type="Gene3D" id="3.30.565.10">
    <property type="entry name" value="Histidine kinase-like ATPase, C-terminal domain"/>
    <property type="match status" value="1"/>
</dbReference>
<dbReference type="SUPFAM" id="SSF55874">
    <property type="entry name" value="ATPase domain of HSP90 chaperone/DNA topoisomerase II/histidine kinase"/>
    <property type="match status" value="1"/>
</dbReference>
<comment type="catalytic activity">
    <reaction evidence="1">
        <text>ATP + protein L-histidine = ADP + protein N-phospho-L-histidine.</text>
        <dbReference type="EC" id="2.7.13.3"/>
    </reaction>
</comment>
<evidence type="ECO:0000256" key="1">
    <source>
        <dbReference type="ARBA" id="ARBA00000085"/>
    </source>
</evidence>
<evidence type="ECO:0000313" key="13">
    <source>
        <dbReference type="EMBL" id="GFH37356.1"/>
    </source>
</evidence>
<evidence type="ECO:0000256" key="8">
    <source>
        <dbReference type="ARBA" id="ARBA00023012"/>
    </source>
</evidence>
<dbReference type="InterPro" id="IPR050482">
    <property type="entry name" value="Sensor_HK_TwoCompSys"/>
</dbReference>
<evidence type="ECO:0000259" key="12">
    <source>
        <dbReference type="Pfam" id="PF07730"/>
    </source>
</evidence>
<keyword evidence="6 13" id="KW-0418">Kinase</keyword>
<dbReference type="GO" id="GO:0005524">
    <property type="term" value="F:ATP binding"/>
    <property type="evidence" value="ECO:0007669"/>
    <property type="project" value="UniProtKB-KW"/>
</dbReference>
<keyword evidence="8" id="KW-0902">Two-component regulatory system</keyword>
<keyword evidence="7" id="KW-0067">ATP-binding</keyword>
<dbReference type="InterPro" id="IPR011712">
    <property type="entry name" value="Sig_transdc_His_kin_sub3_dim/P"/>
</dbReference>
<keyword evidence="10" id="KW-0812">Transmembrane</keyword>
<proteinExistence type="predicted"/>
<evidence type="ECO:0000259" key="11">
    <source>
        <dbReference type="Pfam" id="PF02518"/>
    </source>
</evidence>
<keyword evidence="3" id="KW-0597">Phosphoprotein</keyword>
<evidence type="ECO:0000256" key="7">
    <source>
        <dbReference type="ARBA" id="ARBA00022840"/>
    </source>
</evidence>
<feature type="domain" description="Histidine kinase/HSP90-like ATPase" evidence="11">
    <location>
        <begin position="309"/>
        <end position="398"/>
    </location>
</feature>
<feature type="domain" description="Signal transduction histidine kinase subgroup 3 dimerisation and phosphoacceptor" evidence="12">
    <location>
        <begin position="199"/>
        <end position="265"/>
    </location>
</feature>
<dbReference type="EC" id="2.7.13.3" evidence="2"/>
<keyword evidence="5" id="KW-0547">Nucleotide-binding</keyword>
<dbReference type="InterPro" id="IPR003594">
    <property type="entry name" value="HATPase_dom"/>
</dbReference>
<evidence type="ECO:0000256" key="10">
    <source>
        <dbReference type="SAM" id="Phobius"/>
    </source>
</evidence>
<dbReference type="PANTHER" id="PTHR24421:SF10">
    <property type="entry name" value="NITRATE_NITRITE SENSOR PROTEIN NARQ"/>
    <property type="match status" value="1"/>
</dbReference>
<evidence type="ECO:0000313" key="14">
    <source>
        <dbReference type="Proteomes" id="UP000484988"/>
    </source>
</evidence>